<organism evidence="2 3">
    <name type="scientific">Diacronema lutheri</name>
    <name type="common">Unicellular marine alga</name>
    <name type="synonym">Monochrysis lutheri</name>
    <dbReference type="NCBI Taxonomy" id="2081491"/>
    <lineage>
        <taxon>Eukaryota</taxon>
        <taxon>Haptista</taxon>
        <taxon>Haptophyta</taxon>
        <taxon>Pavlovophyceae</taxon>
        <taxon>Pavlovales</taxon>
        <taxon>Pavlovaceae</taxon>
        <taxon>Diacronema</taxon>
    </lineage>
</organism>
<keyword evidence="3" id="KW-1185">Reference proteome</keyword>
<proteinExistence type="predicted"/>
<gene>
    <name evidence="2" type="ORF">KFE25_001128</name>
</gene>
<feature type="region of interest" description="Disordered" evidence="1">
    <location>
        <begin position="977"/>
        <end position="1013"/>
    </location>
</feature>
<dbReference type="Proteomes" id="UP000751190">
    <property type="component" value="Unassembled WGS sequence"/>
</dbReference>
<dbReference type="EMBL" id="JAGTXO010000025">
    <property type="protein sequence ID" value="KAG8461524.1"/>
    <property type="molecule type" value="Genomic_DNA"/>
</dbReference>
<accession>A0A8J5XJ62</accession>
<evidence type="ECO:0000313" key="3">
    <source>
        <dbReference type="Proteomes" id="UP000751190"/>
    </source>
</evidence>
<reference evidence="2" key="1">
    <citation type="submission" date="2021-05" db="EMBL/GenBank/DDBJ databases">
        <title>The genome of the haptophyte Pavlova lutheri (Diacronema luteri, Pavlovales) - a model for lipid biosynthesis in eukaryotic algae.</title>
        <authorList>
            <person name="Hulatt C.J."/>
            <person name="Posewitz M.C."/>
        </authorList>
    </citation>
    <scope>NUCLEOTIDE SEQUENCE</scope>
    <source>
        <strain evidence="2">NIVA-4/92</strain>
    </source>
</reference>
<protein>
    <submittedName>
        <fullName evidence="2">Uncharacterized protein</fullName>
    </submittedName>
</protein>
<name>A0A8J5XJ62_DIALT</name>
<dbReference type="OrthoDB" id="10599664at2759"/>
<dbReference type="AlphaFoldDB" id="A0A8J5XJ62"/>
<evidence type="ECO:0000256" key="1">
    <source>
        <dbReference type="SAM" id="MobiDB-lite"/>
    </source>
</evidence>
<comment type="caution">
    <text evidence="2">The sequence shown here is derived from an EMBL/GenBank/DDBJ whole genome shotgun (WGS) entry which is preliminary data.</text>
</comment>
<sequence>MVLEEAFLCALTSAFDFAGTGTVPRDEWRRCASALGLSIEEETWSRFSAKLDPTGAGMLDHSALRGYGIVSAQIEPLLRVIARALVAGLEASTRMQARVEMLVHWRERELAKQRRLAGSEHRRRIAGRALDAWRQVILRAQFVSRKVLAISTQRASATATKCFHAWRTVRADRAALVHFMLERLLLDEAQQLQLRHLRGWRQQVRDPAFDAKRYTSTAPQLNVWTAALGHDVAYWRRKATRTAFLALLRRAPALRKRQRQAVRAVFWRGLRTWVHAVRAHTAGRRLITAFRHPAAFARARRGLRAFVALRARARRLRQLGGRHLSALPKWWLGKCHHWWRRSARARAFVDGVLSRLVATIAGAAASALLGRWADQVPGALGAARSRALRRALVSAEEAELPSLFRTWAASARSVRLLQPALLEHRFAVAAAAFEALLEPALRKRVRAARAAAARHWALLGPARLAYGGLVLRVRRQRRKRAAAALRRASLLGKVVGEWSKLFARHYHGTMDERLWLAEERLRMLADSKLDRARFAELHRAYEAQRATLEQLLEQLVVMRGAAAGAGAGAGGMPDTLGGGGGTLGRSRSAALDDALAGLRAKTDELAVLYDETVRSLHAKADAATCANLNARLGAQDAELRSHRALLEALGAQLANAPFLSAAGGANGDSSSVELARVRRAVASLGDQLRAALDGGALARSAAERARDGAFAPAGAAGAVRWTRPRSAGGRMPAAAERVQTSPPRSARVERSSDKLAPPMSLAHVLGTATGSPNAQRVAHDGALSLEPAVSVRATPDGASRPPAWPLPLPETAALTPAALSSLGPLATKLGTEVRLPGSDGRLYRGRTDASANGGTPTVEYYVVHAPAAGVGCETLTTRTVYSTLDLLDAGVSSAPNALPRDRRACASAAPTCPAMAAHVQSGELPPSGTLDAGAQSATGVHAATTGCAVQQPATASGAAVHPAVILAQVGSPLREAAPHASLAARRGLPQPQRGPVAASPGIGPAASPRSGGD</sequence>
<feature type="region of interest" description="Disordered" evidence="1">
    <location>
        <begin position="721"/>
        <end position="756"/>
    </location>
</feature>
<feature type="compositionally biased region" description="Low complexity" evidence="1">
    <location>
        <begin position="994"/>
        <end position="1013"/>
    </location>
</feature>
<evidence type="ECO:0000313" key="2">
    <source>
        <dbReference type="EMBL" id="KAG8461524.1"/>
    </source>
</evidence>